<dbReference type="InterPro" id="IPR011251">
    <property type="entry name" value="Luciferase-like_dom"/>
</dbReference>
<dbReference type="PANTHER" id="PTHR43244:SF1">
    <property type="entry name" value="5,10-METHYLENETETRAHYDROMETHANOPTERIN REDUCTASE"/>
    <property type="match status" value="1"/>
</dbReference>
<evidence type="ECO:0000313" key="4">
    <source>
        <dbReference type="Proteomes" id="UP000321484"/>
    </source>
</evidence>
<dbReference type="Proteomes" id="UP000321484">
    <property type="component" value="Unassembled WGS sequence"/>
</dbReference>
<gene>
    <name evidence="3" type="ORF">AFE02nite_30860</name>
</gene>
<dbReference type="RefSeq" id="WP_034249861.1">
    <property type="nucleotide sequence ID" value="NZ_BJYK01000011.1"/>
</dbReference>
<evidence type="ECO:0000313" key="3">
    <source>
        <dbReference type="EMBL" id="GEN81352.1"/>
    </source>
</evidence>
<dbReference type="EMBL" id="BJYK01000011">
    <property type="protein sequence ID" value="GEN81352.1"/>
    <property type="molecule type" value="Genomic_DNA"/>
</dbReference>
<dbReference type="OrthoDB" id="5241778at2"/>
<dbReference type="PANTHER" id="PTHR43244">
    <property type="match status" value="1"/>
</dbReference>
<comment type="caution">
    <text evidence="3">The sequence shown here is derived from an EMBL/GenBank/DDBJ whole genome shotgun (WGS) entry which is preliminary data.</text>
</comment>
<keyword evidence="4" id="KW-1185">Reference proteome</keyword>
<proteinExistence type="predicted"/>
<dbReference type="InterPro" id="IPR036661">
    <property type="entry name" value="Luciferase-like_sf"/>
</dbReference>
<dbReference type="SUPFAM" id="SSF51679">
    <property type="entry name" value="Bacterial luciferase-like"/>
    <property type="match status" value="1"/>
</dbReference>
<keyword evidence="1" id="KW-0560">Oxidoreductase</keyword>
<dbReference type="InterPro" id="IPR050564">
    <property type="entry name" value="F420-G6PD/mer"/>
</dbReference>
<evidence type="ECO:0000256" key="1">
    <source>
        <dbReference type="ARBA" id="ARBA00023002"/>
    </source>
</evidence>
<reference evidence="3 4" key="1">
    <citation type="submission" date="2019-07" db="EMBL/GenBank/DDBJ databases">
        <title>Whole genome shotgun sequence of Actinotalea fermentans NBRC 105374.</title>
        <authorList>
            <person name="Hosoyama A."/>
            <person name="Uohara A."/>
            <person name="Ohji S."/>
            <person name="Ichikawa N."/>
        </authorList>
    </citation>
    <scope>NUCLEOTIDE SEQUENCE [LARGE SCALE GENOMIC DNA]</scope>
    <source>
        <strain evidence="3 4">NBRC 105374</strain>
    </source>
</reference>
<name>A0A511Z1M7_9CELL</name>
<accession>A0A511Z1M7</accession>
<dbReference type="AlphaFoldDB" id="A0A511Z1M7"/>
<dbReference type="Pfam" id="PF00296">
    <property type="entry name" value="Bac_luciferase"/>
    <property type="match status" value="1"/>
</dbReference>
<protein>
    <submittedName>
        <fullName evidence="3">LLM class F420-dependent oxidoreductase</fullName>
    </submittedName>
</protein>
<feature type="domain" description="Luciferase-like" evidence="2">
    <location>
        <begin position="10"/>
        <end position="322"/>
    </location>
</feature>
<sequence>MRLGIVVDYSDDFRAAVPAVQQAERLGVDVVSVAEAYSFDAVSRLGYLAAATERVALQSAILGVFSRTPAALAMTAAGLDDVSGGRFELGLGASGPQVVEGFHGVPYAAPLTRIRETVEVCRMVWRREPLAFEGRRVRVPLPPDQGTGLGKPLKLVNRPRRERIPIAIAALTPKSVAQTAEIADGWMPVFYLPERAHLAWGDALDAGRAARDTALGPLDVQVTMPLLIGEGPALDAARAAYRDRLALYVGGMGARDANFYADLAARYGLGEAAAVVQDRYLAGDKAGAAGAVPGELVEGTALIGDEAHVRTRLQALASSGVTTLTVQPLAPTPDGRLEQFAAVRALLDEPAPPRA</sequence>
<dbReference type="NCBIfam" id="TIGR03559">
    <property type="entry name" value="F420_Rv3520c"/>
    <property type="match status" value="1"/>
</dbReference>
<organism evidence="3 4">
    <name type="scientific">Actinotalea fermentans</name>
    <dbReference type="NCBI Taxonomy" id="43671"/>
    <lineage>
        <taxon>Bacteria</taxon>
        <taxon>Bacillati</taxon>
        <taxon>Actinomycetota</taxon>
        <taxon>Actinomycetes</taxon>
        <taxon>Micrococcales</taxon>
        <taxon>Cellulomonadaceae</taxon>
        <taxon>Actinotalea</taxon>
    </lineage>
</organism>
<dbReference type="GO" id="GO:0016705">
    <property type="term" value="F:oxidoreductase activity, acting on paired donors, with incorporation or reduction of molecular oxygen"/>
    <property type="evidence" value="ECO:0007669"/>
    <property type="project" value="InterPro"/>
</dbReference>
<evidence type="ECO:0000259" key="2">
    <source>
        <dbReference type="Pfam" id="PF00296"/>
    </source>
</evidence>
<dbReference type="CDD" id="cd01097">
    <property type="entry name" value="Tetrahydromethanopterin_reductase"/>
    <property type="match status" value="1"/>
</dbReference>
<dbReference type="InterPro" id="IPR019951">
    <property type="entry name" value="F420_OxRdatse_Rv3520c_pred"/>
</dbReference>
<dbReference type="Gene3D" id="3.20.20.30">
    <property type="entry name" value="Luciferase-like domain"/>
    <property type="match status" value="1"/>
</dbReference>